<evidence type="ECO:0000256" key="6">
    <source>
        <dbReference type="ARBA" id="ARBA00038871"/>
    </source>
</evidence>
<dbReference type="FunFam" id="1.10.8.60:FF:000022">
    <property type="entry name" value="Fidgetin like 1"/>
    <property type="match status" value="1"/>
</dbReference>
<reference evidence="11" key="1">
    <citation type="journal article" date="2013" name="Proc. Natl. Acad. Sci. U.S.A.">
        <title>Genome structure and metabolic features in the red seaweed Chondrus crispus shed light on evolution of the Archaeplastida.</title>
        <authorList>
            <person name="Collen J."/>
            <person name="Porcel B."/>
            <person name="Carre W."/>
            <person name="Ball S.G."/>
            <person name="Chaparro C."/>
            <person name="Tonon T."/>
            <person name="Barbeyron T."/>
            <person name="Michel G."/>
            <person name="Noel B."/>
            <person name="Valentin K."/>
            <person name="Elias M."/>
            <person name="Artiguenave F."/>
            <person name="Arun A."/>
            <person name="Aury J.M."/>
            <person name="Barbosa-Neto J.F."/>
            <person name="Bothwell J.H."/>
            <person name="Bouget F.Y."/>
            <person name="Brillet L."/>
            <person name="Cabello-Hurtado F."/>
            <person name="Capella-Gutierrez S."/>
            <person name="Charrier B."/>
            <person name="Cladiere L."/>
            <person name="Cock J.M."/>
            <person name="Coelho S.M."/>
            <person name="Colleoni C."/>
            <person name="Czjzek M."/>
            <person name="Da Silva C."/>
            <person name="Delage L."/>
            <person name="Denoeud F."/>
            <person name="Deschamps P."/>
            <person name="Dittami S.M."/>
            <person name="Gabaldon T."/>
            <person name="Gachon C.M."/>
            <person name="Groisillier A."/>
            <person name="Herve C."/>
            <person name="Jabbari K."/>
            <person name="Katinka M."/>
            <person name="Kloareg B."/>
            <person name="Kowalczyk N."/>
            <person name="Labadie K."/>
            <person name="Leblanc C."/>
            <person name="Lopez P.J."/>
            <person name="McLachlan D.H."/>
            <person name="Meslet-Cladiere L."/>
            <person name="Moustafa A."/>
            <person name="Nehr Z."/>
            <person name="Nyvall Collen P."/>
            <person name="Panaud O."/>
            <person name="Partensky F."/>
            <person name="Poulain J."/>
            <person name="Rensing S.A."/>
            <person name="Rousvoal S."/>
            <person name="Samson G."/>
            <person name="Symeonidi A."/>
            <person name="Weissenbach J."/>
            <person name="Zambounis A."/>
            <person name="Wincker P."/>
            <person name="Boyen C."/>
        </authorList>
    </citation>
    <scope>NUCLEOTIDE SEQUENCE [LARGE SCALE GENOMIC DNA]</scope>
    <source>
        <strain evidence="11">cv. Stackhouse</strain>
    </source>
</reference>
<evidence type="ECO:0000256" key="4">
    <source>
        <dbReference type="ARBA" id="ARBA00023235"/>
    </source>
</evidence>
<keyword evidence="2 7" id="KW-0547">Nucleotide-binding</keyword>
<dbReference type="EMBL" id="HG001769">
    <property type="protein sequence ID" value="CDF36295.1"/>
    <property type="molecule type" value="Genomic_DNA"/>
</dbReference>
<comment type="catalytic activity">
    <reaction evidence="5">
        <text>n ATP + n H2O + a microtubule = n ADP + n phosphate + (n+1) alpha/beta tubulin heterodimers.</text>
        <dbReference type="EC" id="5.6.1.1"/>
    </reaction>
</comment>
<evidence type="ECO:0000259" key="9">
    <source>
        <dbReference type="SMART" id="SM00382"/>
    </source>
</evidence>
<dbReference type="PROSITE" id="PS00674">
    <property type="entry name" value="AAA"/>
    <property type="match status" value="1"/>
</dbReference>
<dbReference type="PANTHER" id="PTHR23074:SF86">
    <property type="entry name" value="SPASTIN"/>
    <property type="match status" value="1"/>
</dbReference>
<evidence type="ECO:0000256" key="3">
    <source>
        <dbReference type="ARBA" id="ARBA00022840"/>
    </source>
</evidence>
<feature type="compositionally biased region" description="Polar residues" evidence="8">
    <location>
        <begin position="419"/>
        <end position="430"/>
    </location>
</feature>
<feature type="region of interest" description="Disordered" evidence="8">
    <location>
        <begin position="418"/>
        <end position="458"/>
    </location>
</feature>
<dbReference type="PhylomeDB" id="R7QFU4"/>
<sequence length="475" mass="51851">MTAAFQLHHSLARNARAHTAHAVSLDEAKKGSEALAAYDKAAELLTSYLHSFSPGALAFSKLAPAEQRLVAQTKASLSKHLQSVEDRRSVLRSSSGAVAGSSSARPSTVDRNDPLVKAIESEILDSGTKVQWDDIYGLEDAKKALHEMVVLPTLRPDLYSGLRAPGKGILLFGPPGTGKTLIAKAVATNANATFFSISASSLNSKFHGESEKLVRTLFQVARHKQPSFVFIDEVDSILGARSENEHEASRRLKTEFMAQFDGAMGGSTEDKVYVMAASNRPQDLDDAVRRRLDRRIYVPLPDVSGRKEFLSKVTTRNRDVRWNLSAANLEAIARKTTNFSGSDMKALCREASLMPLRELGSRVSNIKVNEVRACGVNDFEQALRIVRPSSNKSQIQELEAWNTQFGSQSKKPIVKAQKPQAQSSARTQDLASGGSSTVVRSSTAVTKRQPSYTIKRSTTSTSDMLSMLLFGGKRR</sequence>
<dbReference type="InterPro" id="IPR003960">
    <property type="entry name" value="ATPase_AAA_CS"/>
</dbReference>
<dbReference type="FunFam" id="3.40.50.300:FF:000093">
    <property type="entry name" value="Fidgetin-like 1"/>
    <property type="match status" value="1"/>
</dbReference>
<dbReference type="SMART" id="SM00382">
    <property type="entry name" value="AAA"/>
    <property type="match status" value="1"/>
</dbReference>
<dbReference type="RefSeq" id="XP_005716114.1">
    <property type="nucleotide sequence ID" value="XM_005716057.1"/>
</dbReference>
<dbReference type="PANTHER" id="PTHR23074">
    <property type="entry name" value="AAA DOMAIN-CONTAINING"/>
    <property type="match status" value="1"/>
</dbReference>
<keyword evidence="4" id="KW-0413">Isomerase</keyword>
<evidence type="ECO:0000313" key="10">
    <source>
        <dbReference type="EMBL" id="CDF36295.1"/>
    </source>
</evidence>
<dbReference type="Pfam" id="PF00004">
    <property type="entry name" value="AAA"/>
    <property type="match status" value="1"/>
</dbReference>
<dbReference type="OMA" id="CEPAVIF"/>
<protein>
    <recommendedName>
        <fullName evidence="6">microtubule-severing ATPase</fullName>
        <ecNumber evidence="6">5.6.1.1</ecNumber>
    </recommendedName>
</protein>
<dbReference type="Gramene" id="CDF36295">
    <property type="protein sequence ID" value="CDF36295"/>
    <property type="gene ID" value="CHC_T00004658001"/>
</dbReference>
<dbReference type="InterPro" id="IPR027417">
    <property type="entry name" value="P-loop_NTPase"/>
</dbReference>
<dbReference type="Pfam" id="PF17862">
    <property type="entry name" value="AAA_lid_3"/>
    <property type="match status" value="1"/>
</dbReference>
<dbReference type="EC" id="5.6.1.1" evidence="6"/>
<dbReference type="InterPro" id="IPR041569">
    <property type="entry name" value="AAA_lid_3"/>
</dbReference>
<dbReference type="KEGG" id="ccp:CHC_T00004658001"/>
<evidence type="ECO:0000256" key="1">
    <source>
        <dbReference type="ARBA" id="ARBA00022701"/>
    </source>
</evidence>
<dbReference type="GO" id="GO:0016887">
    <property type="term" value="F:ATP hydrolysis activity"/>
    <property type="evidence" value="ECO:0007669"/>
    <property type="project" value="InterPro"/>
</dbReference>
<dbReference type="SUPFAM" id="SSF52540">
    <property type="entry name" value="P-loop containing nucleoside triphosphate hydrolases"/>
    <property type="match status" value="1"/>
</dbReference>
<accession>R7QFU4</accession>
<evidence type="ECO:0000256" key="5">
    <source>
        <dbReference type="ARBA" id="ARBA00036378"/>
    </source>
</evidence>
<dbReference type="CDD" id="cd19509">
    <property type="entry name" value="RecA-like_VPS4-like"/>
    <property type="match status" value="1"/>
</dbReference>
<proteinExistence type="inferred from homology"/>
<dbReference type="InterPro" id="IPR003959">
    <property type="entry name" value="ATPase_AAA_core"/>
</dbReference>
<dbReference type="Proteomes" id="UP000012073">
    <property type="component" value="Unassembled WGS sequence"/>
</dbReference>
<feature type="compositionally biased region" description="Low complexity" evidence="8">
    <location>
        <begin position="431"/>
        <end position="446"/>
    </location>
</feature>
<organism evidence="10 11">
    <name type="scientific">Chondrus crispus</name>
    <name type="common">Carrageen Irish moss</name>
    <name type="synonym">Polymorpha crispa</name>
    <dbReference type="NCBI Taxonomy" id="2769"/>
    <lineage>
        <taxon>Eukaryota</taxon>
        <taxon>Rhodophyta</taxon>
        <taxon>Florideophyceae</taxon>
        <taxon>Rhodymeniophycidae</taxon>
        <taxon>Gigartinales</taxon>
        <taxon>Gigartinaceae</taxon>
        <taxon>Chondrus</taxon>
    </lineage>
</organism>
<dbReference type="InterPro" id="IPR003593">
    <property type="entry name" value="AAA+_ATPase"/>
</dbReference>
<evidence type="ECO:0000256" key="2">
    <source>
        <dbReference type="ARBA" id="ARBA00022741"/>
    </source>
</evidence>
<keyword evidence="3 7" id="KW-0067">ATP-binding</keyword>
<feature type="compositionally biased region" description="Low complexity" evidence="8">
    <location>
        <begin position="91"/>
        <end position="107"/>
    </location>
</feature>
<evidence type="ECO:0000256" key="8">
    <source>
        <dbReference type="SAM" id="MobiDB-lite"/>
    </source>
</evidence>
<dbReference type="STRING" id="2769.R7QFU4"/>
<feature type="region of interest" description="Disordered" evidence="8">
    <location>
        <begin position="88"/>
        <end position="111"/>
    </location>
</feature>
<dbReference type="OrthoDB" id="10251136at2759"/>
<keyword evidence="11" id="KW-1185">Reference proteome</keyword>
<dbReference type="GO" id="GO:0005524">
    <property type="term" value="F:ATP binding"/>
    <property type="evidence" value="ECO:0007669"/>
    <property type="project" value="UniProtKB-KW"/>
</dbReference>
<dbReference type="InterPro" id="IPR050304">
    <property type="entry name" value="MT-severing_AAA_ATPase"/>
</dbReference>
<dbReference type="GO" id="GO:0005874">
    <property type="term" value="C:microtubule"/>
    <property type="evidence" value="ECO:0007669"/>
    <property type="project" value="UniProtKB-KW"/>
</dbReference>
<keyword evidence="1" id="KW-0493">Microtubule</keyword>
<dbReference type="Gene3D" id="1.10.8.60">
    <property type="match status" value="1"/>
</dbReference>
<name>R7QFU4_CHOCR</name>
<feature type="domain" description="AAA+ ATPase" evidence="9">
    <location>
        <begin position="165"/>
        <end position="302"/>
    </location>
</feature>
<dbReference type="GO" id="GO:0008568">
    <property type="term" value="F:microtubule severing ATPase activity"/>
    <property type="evidence" value="ECO:0007669"/>
    <property type="project" value="UniProtKB-EC"/>
</dbReference>
<dbReference type="Gene3D" id="3.40.50.300">
    <property type="entry name" value="P-loop containing nucleotide triphosphate hydrolases"/>
    <property type="match status" value="1"/>
</dbReference>
<evidence type="ECO:0000313" key="11">
    <source>
        <dbReference type="Proteomes" id="UP000012073"/>
    </source>
</evidence>
<gene>
    <name evidence="10" type="ORF">CHC_T00004658001</name>
</gene>
<dbReference type="AlphaFoldDB" id="R7QFU4"/>
<dbReference type="GeneID" id="17323829"/>
<evidence type="ECO:0000256" key="7">
    <source>
        <dbReference type="RuleBase" id="RU003651"/>
    </source>
</evidence>
<comment type="similarity">
    <text evidence="7">Belongs to the AAA ATPase family.</text>
</comment>